<feature type="transmembrane region" description="Helical" evidence="10">
    <location>
        <begin position="828"/>
        <end position="852"/>
    </location>
</feature>
<evidence type="ECO:0000256" key="9">
    <source>
        <dbReference type="SAM" id="MobiDB-lite"/>
    </source>
</evidence>
<dbReference type="InterPro" id="IPR024393">
    <property type="entry name" value="MscS_porin"/>
</dbReference>
<protein>
    <recommendedName>
        <fullName evidence="18">Potassium efflux protein KefA</fullName>
    </recommendedName>
</protein>
<evidence type="ECO:0000256" key="8">
    <source>
        <dbReference type="SAM" id="Coils"/>
    </source>
</evidence>
<evidence type="ECO:0000256" key="2">
    <source>
        <dbReference type="ARBA" id="ARBA00008017"/>
    </source>
</evidence>
<dbReference type="PATRIC" id="fig|86840.3.peg.2435"/>
<comment type="subcellular location">
    <subcellularLocation>
        <location evidence="1">Cell membrane</location>
        <topology evidence="1">Multi-pass membrane protein</topology>
    </subcellularLocation>
</comment>
<keyword evidence="7 10" id="KW-0472">Membrane</keyword>
<feature type="transmembrane region" description="Helical" evidence="10">
    <location>
        <begin position="761"/>
        <end position="780"/>
    </location>
</feature>
<dbReference type="InterPro" id="IPR006686">
    <property type="entry name" value="MscS_channel_CS"/>
</dbReference>
<evidence type="ECO:0000259" key="12">
    <source>
        <dbReference type="Pfam" id="PF12794"/>
    </source>
</evidence>
<keyword evidence="3" id="KW-1003">Cell membrane</keyword>
<feature type="transmembrane region" description="Helical" evidence="10">
    <location>
        <begin position="540"/>
        <end position="556"/>
    </location>
</feature>
<evidence type="ECO:0000256" key="1">
    <source>
        <dbReference type="ARBA" id="ARBA00004651"/>
    </source>
</evidence>
<dbReference type="Pfam" id="PF12794">
    <property type="entry name" value="MscS_TM"/>
    <property type="match status" value="1"/>
</dbReference>
<evidence type="ECO:0000259" key="14">
    <source>
        <dbReference type="Pfam" id="PF21082"/>
    </source>
</evidence>
<organism evidence="16 17">
    <name type="scientific">Pseudomonas cannabina</name>
    <dbReference type="NCBI Taxonomy" id="86840"/>
    <lineage>
        <taxon>Bacteria</taxon>
        <taxon>Pseudomonadati</taxon>
        <taxon>Pseudomonadota</taxon>
        <taxon>Gammaproteobacteria</taxon>
        <taxon>Pseudomonadales</taxon>
        <taxon>Pseudomonadaceae</taxon>
        <taxon>Pseudomonas</taxon>
    </lineage>
</organism>
<dbReference type="FunFam" id="2.30.30.60:FF:000001">
    <property type="entry name" value="MscS Mechanosensitive ion channel"/>
    <property type="match status" value="1"/>
</dbReference>
<dbReference type="InterPro" id="IPR010920">
    <property type="entry name" value="LSM_dom_sf"/>
</dbReference>
<keyword evidence="6 10" id="KW-1133">Transmembrane helix</keyword>
<feature type="transmembrane region" description="Helical" evidence="10">
    <location>
        <begin position="621"/>
        <end position="640"/>
    </location>
</feature>
<dbReference type="PANTHER" id="PTHR30347:SF1">
    <property type="entry name" value="MECHANOSENSITIVE CHANNEL MSCK"/>
    <property type="match status" value="1"/>
</dbReference>
<dbReference type="InterPro" id="IPR011014">
    <property type="entry name" value="MscS_channel_TM-2"/>
</dbReference>
<feature type="transmembrane region" description="Helical" evidence="10">
    <location>
        <begin position="661"/>
        <end position="680"/>
    </location>
</feature>
<feature type="domain" description="Mechanosensitive ion channel transmembrane helices 2/3" evidence="15">
    <location>
        <begin position="919"/>
        <end position="960"/>
    </location>
</feature>
<accession>A0A0N8QXL7</accession>
<dbReference type="InterPro" id="IPR049278">
    <property type="entry name" value="MS_channel_C"/>
</dbReference>
<feature type="transmembrane region" description="Helical" evidence="10">
    <location>
        <begin position="51"/>
        <end position="73"/>
    </location>
</feature>
<evidence type="ECO:0000259" key="15">
    <source>
        <dbReference type="Pfam" id="PF21088"/>
    </source>
</evidence>
<dbReference type="Pfam" id="PF12795">
    <property type="entry name" value="MscS_porin"/>
    <property type="match status" value="1"/>
</dbReference>
<evidence type="ECO:0000256" key="7">
    <source>
        <dbReference type="ARBA" id="ARBA00023136"/>
    </source>
</evidence>
<dbReference type="Gene3D" id="2.30.30.60">
    <property type="match status" value="1"/>
</dbReference>
<keyword evidence="4 10" id="KW-0812">Transmembrane</keyword>
<feature type="domain" description="Mechanosensitive ion channel MscS C-terminal" evidence="14">
    <location>
        <begin position="1035"/>
        <end position="1118"/>
    </location>
</feature>
<dbReference type="InterPro" id="IPR011066">
    <property type="entry name" value="MscS_channel_C_sf"/>
</dbReference>
<dbReference type="InterPro" id="IPR006685">
    <property type="entry name" value="MscS_channel_2nd"/>
</dbReference>
<evidence type="ECO:0000256" key="4">
    <source>
        <dbReference type="ARBA" id="ARBA00022692"/>
    </source>
</evidence>
<dbReference type="GO" id="GO:0009992">
    <property type="term" value="P:intracellular water homeostasis"/>
    <property type="evidence" value="ECO:0007669"/>
    <property type="project" value="TreeGrafter"/>
</dbReference>
<feature type="coiled-coil region" evidence="8">
    <location>
        <begin position="270"/>
        <end position="297"/>
    </location>
</feature>
<evidence type="ECO:0000313" key="16">
    <source>
        <dbReference type="EMBL" id="KPW73142.1"/>
    </source>
</evidence>
<dbReference type="Gene3D" id="1.10.287.1260">
    <property type="match status" value="1"/>
</dbReference>
<feature type="transmembrane region" description="Helical" evidence="10">
    <location>
        <begin position="692"/>
        <end position="715"/>
    </location>
</feature>
<feature type="compositionally biased region" description="Basic and acidic residues" evidence="9">
    <location>
        <begin position="1168"/>
        <end position="1178"/>
    </location>
</feature>
<gene>
    <name evidence="16" type="ORF">ALO81_04672</name>
</gene>
<dbReference type="Gene3D" id="3.30.70.100">
    <property type="match status" value="1"/>
</dbReference>
<comment type="similarity">
    <text evidence="2">Belongs to the MscS (TC 1.A.23) family.</text>
</comment>
<dbReference type="Pfam" id="PF21082">
    <property type="entry name" value="MS_channel_3rd"/>
    <property type="match status" value="1"/>
</dbReference>
<dbReference type="SUPFAM" id="SSF50182">
    <property type="entry name" value="Sm-like ribonucleoproteins"/>
    <property type="match status" value="1"/>
</dbReference>
<dbReference type="InterPro" id="IPR049142">
    <property type="entry name" value="MS_channel_1st"/>
</dbReference>
<feature type="transmembrane region" description="Helical" evidence="10">
    <location>
        <begin position="727"/>
        <end position="749"/>
    </location>
</feature>
<dbReference type="AlphaFoldDB" id="A0A0N8QXL7"/>
<dbReference type="InterPro" id="IPR023408">
    <property type="entry name" value="MscS_beta-dom_sf"/>
</dbReference>
<dbReference type="EMBL" id="LJPX01000318">
    <property type="protein sequence ID" value="KPW73142.1"/>
    <property type="molecule type" value="Genomic_DNA"/>
</dbReference>
<evidence type="ECO:0000256" key="3">
    <source>
        <dbReference type="ARBA" id="ARBA00022475"/>
    </source>
</evidence>
<dbReference type="SUPFAM" id="SSF82689">
    <property type="entry name" value="Mechanosensitive channel protein MscS (YggB), C-terminal domain"/>
    <property type="match status" value="1"/>
</dbReference>
<feature type="region of interest" description="Disordered" evidence="9">
    <location>
        <begin position="1"/>
        <end position="36"/>
    </location>
</feature>
<evidence type="ECO:0000256" key="5">
    <source>
        <dbReference type="ARBA" id="ARBA00022729"/>
    </source>
</evidence>
<dbReference type="Pfam" id="PF21088">
    <property type="entry name" value="MS_channel_1st"/>
    <property type="match status" value="1"/>
</dbReference>
<feature type="transmembrane region" description="Helical" evidence="10">
    <location>
        <begin position="920"/>
        <end position="941"/>
    </location>
</feature>
<feature type="compositionally biased region" description="Basic and acidic residues" evidence="9">
    <location>
        <begin position="8"/>
        <end position="21"/>
    </location>
</feature>
<dbReference type="InterPro" id="IPR025692">
    <property type="entry name" value="MscS_IM_dom1"/>
</dbReference>
<keyword evidence="8" id="KW-0175">Coiled coil</keyword>
<dbReference type="GO" id="GO:0008381">
    <property type="term" value="F:mechanosensitive monoatomic ion channel activity"/>
    <property type="evidence" value="ECO:0007669"/>
    <property type="project" value="UniProtKB-ARBA"/>
</dbReference>
<reference evidence="16 17" key="1">
    <citation type="submission" date="2015-09" db="EMBL/GenBank/DDBJ databases">
        <title>Genome announcement of multiple Pseudomonas syringae strains.</title>
        <authorList>
            <person name="Thakur S."/>
            <person name="Wang P.W."/>
            <person name="Gong Y."/>
            <person name="Weir B.S."/>
            <person name="Guttman D.S."/>
        </authorList>
    </citation>
    <scope>NUCLEOTIDE SEQUENCE [LARGE SCALE GENOMIC DNA]</scope>
    <source>
        <strain evidence="16 17">ICMP2823</strain>
    </source>
</reference>
<evidence type="ECO:0000313" key="17">
    <source>
        <dbReference type="Proteomes" id="UP000050564"/>
    </source>
</evidence>
<feature type="transmembrane region" description="Helical" evidence="10">
    <location>
        <begin position="947"/>
        <end position="974"/>
    </location>
</feature>
<comment type="caution">
    <text evidence="16">The sequence shown here is derived from an EMBL/GenBank/DDBJ whole genome shotgun (WGS) entry which is preliminary data.</text>
</comment>
<dbReference type="Proteomes" id="UP000050564">
    <property type="component" value="Unassembled WGS sequence"/>
</dbReference>
<evidence type="ECO:0000256" key="6">
    <source>
        <dbReference type="ARBA" id="ARBA00022989"/>
    </source>
</evidence>
<dbReference type="GO" id="GO:0005886">
    <property type="term" value="C:plasma membrane"/>
    <property type="evidence" value="ECO:0007669"/>
    <property type="project" value="UniProtKB-SubCell"/>
</dbReference>
<dbReference type="NCBIfam" id="NF008438">
    <property type="entry name" value="PRK11281.1"/>
    <property type="match status" value="1"/>
</dbReference>
<evidence type="ECO:0000256" key="10">
    <source>
        <dbReference type="SAM" id="Phobius"/>
    </source>
</evidence>
<name>A0A0N8QXL7_PSECA</name>
<evidence type="ECO:0000259" key="11">
    <source>
        <dbReference type="Pfam" id="PF00924"/>
    </source>
</evidence>
<evidence type="ECO:0008006" key="18">
    <source>
        <dbReference type="Google" id="ProtNLM"/>
    </source>
</evidence>
<feature type="region of interest" description="Disordered" evidence="9">
    <location>
        <begin position="1139"/>
        <end position="1178"/>
    </location>
</feature>
<feature type="transmembrane region" description="Helical" evidence="10">
    <location>
        <begin position="878"/>
        <end position="899"/>
    </location>
</feature>
<proteinExistence type="inferred from homology"/>
<dbReference type="FunFam" id="1.10.287.1260:FF:000002">
    <property type="entry name" value="Potassium efflux system KefA"/>
    <property type="match status" value="1"/>
</dbReference>
<keyword evidence="5" id="KW-0732">Signal</keyword>
<feature type="domain" description="Mechanosensitive ion channel MscS" evidence="11">
    <location>
        <begin position="962"/>
        <end position="1027"/>
    </location>
</feature>
<feature type="domain" description="Mechanosensitive ion channel MscS porin" evidence="13">
    <location>
        <begin position="85"/>
        <end position="319"/>
    </location>
</feature>
<feature type="domain" description="Mechanosensitive ion channel inner membrane" evidence="12">
    <location>
        <begin position="540"/>
        <end position="858"/>
    </location>
</feature>
<dbReference type="PROSITE" id="PS01246">
    <property type="entry name" value="UPF0003"/>
    <property type="match status" value="1"/>
</dbReference>
<evidence type="ECO:0000259" key="13">
    <source>
        <dbReference type="Pfam" id="PF12795"/>
    </source>
</evidence>
<dbReference type="Pfam" id="PF00924">
    <property type="entry name" value="MS_channel_2nd"/>
    <property type="match status" value="1"/>
</dbReference>
<feature type="transmembrane region" description="Helical" evidence="10">
    <location>
        <begin position="584"/>
        <end position="609"/>
    </location>
</feature>
<dbReference type="PANTHER" id="PTHR30347">
    <property type="entry name" value="POTASSIUM CHANNEL RELATED"/>
    <property type="match status" value="1"/>
</dbReference>
<sequence>MEWNYLDRCGDGREQDPESRRQIPRRNPPDSRTVPLNCQSTRTIMRPVSMFSLRSICAAALFALCLSTFPALAADPPTAQSVQQSLDKIADRKLSDADQKALQQVLEQTLGFLTSKEDSEQKLKALKQQLNEAPKQTAENQRELARLKESKVVPVAQRYGGLDVPQLEQLLSQRSTQQSDLQKELNDANSLTITAQTRPERAQAEISANQTRIQQINNILKNGKDNGKTLNADQRNLLNAELASINALNLLRRQELAGNSQLQDLGGSQHDLLTEKITRQEQEIQDLQTLINDKRRAQSQKTVAELSLEAQKSGGSSLLATESAENLKLSDYLLRGTDRLNELTQQNLKTKQQLDNLTQTDQALSEQINVLSGSLLLSKILYKQKQSLPHLELDKGLADEIANIRLYQFDINQKREQMSTPNAYVERLLATQPPENITPQLRKTLLDLAITRSDLLERLNRELSALLNESITLQLNQKQLTSTAQGLRATLDEQMFWIPSNKPLDLEWFQNIWPRLEKQVATLPWTSSLSELSDGLTQRPLLFLPLLLLIGVLTWRRKALYQKLNRLHADIGHFKRDSQWKTPLALLINVLLAMPVALGLALCGYALQIDARGQNANLGEALLQIALAWLVFYTAYRVLAPQGVAQLHFRWETAQVAFLRGWIRRLGLVVLALVAVVAVAEHQPAALADDVLGIGVVLTCYALMTWLLGRLLISSPTHHNASLFRKAIGVAFTALPVALFLAVCFGYYYTALKLSDRLIDTLYLMMIWLMVEATFVRGLGVAARRLAYQRALAKRPAARESGDSDIPVEEPKLDIEQVNQQSLRLIRLALLAGFVGALYLVWAELITVFAYLDNIILYEYTSGTGANMSMVPISLSDFLGAGVIIVITFVLAGNLPGLLEVLVLSRMNLAQGSAYATTTLLSYTIAGIGFVTTLSTLGVSWDKLQWLVAALSVGLGFGMQEIFANFISGIMILFERPVRIGDTVTIGALSGTVSKIRIRATTITDFDRKDIIVPNKTFITGQLINWSLTDTVTRVTLKLGVDYGSDLDLVRSLLLQAARENPRVLKDPEPIVYFLNFGESTLDHELRMHVRDLGDRNPVLDEINRFINREFKKQHINISFRQMEIYLKNTQGLEYKLVPAEPSDKNGAPTGQTTLQPVDTKVAPATKDAPEPPELRLD</sequence>
<dbReference type="InterPro" id="IPR052702">
    <property type="entry name" value="MscS-like_channel"/>
</dbReference>
<dbReference type="SUPFAM" id="SSF82861">
    <property type="entry name" value="Mechanosensitive channel protein MscS (YggB), transmembrane region"/>
    <property type="match status" value="1"/>
</dbReference>